<dbReference type="PANTHER" id="PTHR39203">
    <property type="entry name" value="CYTOPLASMIC PROTEIN-RELATED"/>
    <property type="match status" value="1"/>
</dbReference>
<dbReference type="InterPro" id="IPR009326">
    <property type="entry name" value="DUF984"/>
</dbReference>
<dbReference type="Proteomes" id="UP000199077">
    <property type="component" value="Chromosome I"/>
</dbReference>
<reference evidence="3" key="1">
    <citation type="submission" date="2016-10" db="EMBL/GenBank/DDBJ databases">
        <authorList>
            <person name="Varghese N."/>
            <person name="Submissions S."/>
        </authorList>
    </citation>
    <scope>NUCLEOTIDE SEQUENCE [LARGE SCALE GENOMIC DNA]</scope>
    <source>
        <strain evidence="3">DSM 22329</strain>
    </source>
</reference>
<dbReference type="InterPro" id="IPR007374">
    <property type="entry name" value="ASCH_domain"/>
</dbReference>
<dbReference type="Gene3D" id="3.10.400.10">
    <property type="entry name" value="Sulfate adenylyltransferase"/>
    <property type="match status" value="1"/>
</dbReference>
<keyword evidence="3" id="KW-1185">Reference proteome</keyword>
<dbReference type="PANTHER" id="PTHR39203:SF1">
    <property type="entry name" value="CYTOPLASMIC PROTEIN"/>
    <property type="match status" value="1"/>
</dbReference>
<gene>
    <name evidence="2" type="ORF">SAMN04489867_1712</name>
</gene>
<dbReference type="OrthoDB" id="9807542at2"/>
<dbReference type="AlphaFoldDB" id="A0A1H0QRW4"/>
<dbReference type="CDD" id="cd06553">
    <property type="entry name" value="ASCH_Ef3133_like"/>
    <property type="match status" value="1"/>
</dbReference>
<evidence type="ECO:0000313" key="3">
    <source>
        <dbReference type="Proteomes" id="UP000199077"/>
    </source>
</evidence>
<dbReference type="SUPFAM" id="SSF88697">
    <property type="entry name" value="PUA domain-like"/>
    <property type="match status" value="1"/>
</dbReference>
<dbReference type="STRING" id="443156.SAMN04489867_1712"/>
<name>A0A1H0QRW4_9MICO</name>
<sequence>MSEGSGGSVTVDRAAGLRMFDEFRAAHPEVPRRDDVEVVCWGDEPAYADEIAGLITTGAKRATATLAAGYLAYGEPFPPLGAHWVLCDGAGSPRAVLRTTQLRLGPFHSVDEHFARAEGEGDRTLQTWLDGHRAAYQRQCARIGIEFSEDLEVCFERFTCVWPPELAD</sequence>
<evidence type="ECO:0000313" key="2">
    <source>
        <dbReference type="EMBL" id="SDP20091.1"/>
    </source>
</evidence>
<dbReference type="EMBL" id="LT629711">
    <property type="protein sequence ID" value="SDP20091.1"/>
    <property type="molecule type" value="Genomic_DNA"/>
</dbReference>
<feature type="domain" description="ASCH" evidence="1">
    <location>
        <begin position="41"/>
        <end position="162"/>
    </location>
</feature>
<dbReference type="RefSeq" id="WP_091784035.1">
    <property type="nucleotide sequence ID" value="NZ_LT629711.1"/>
</dbReference>
<organism evidence="2 3">
    <name type="scientific">Pedococcus dokdonensis</name>
    <dbReference type="NCBI Taxonomy" id="443156"/>
    <lineage>
        <taxon>Bacteria</taxon>
        <taxon>Bacillati</taxon>
        <taxon>Actinomycetota</taxon>
        <taxon>Actinomycetes</taxon>
        <taxon>Micrococcales</taxon>
        <taxon>Intrasporangiaceae</taxon>
        <taxon>Pedococcus</taxon>
    </lineage>
</organism>
<protein>
    <submittedName>
        <fullName evidence="2">Uncharacterized protein YhfF</fullName>
    </submittedName>
</protein>
<dbReference type="Pfam" id="PF04266">
    <property type="entry name" value="ASCH"/>
    <property type="match status" value="1"/>
</dbReference>
<proteinExistence type="predicted"/>
<evidence type="ECO:0000259" key="1">
    <source>
        <dbReference type="SMART" id="SM01022"/>
    </source>
</evidence>
<dbReference type="InterPro" id="IPR015947">
    <property type="entry name" value="PUA-like_sf"/>
</dbReference>
<dbReference type="SMART" id="SM01022">
    <property type="entry name" value="ASCH"/>
    <property type="match status" value="1"/>
</dbReference>
<accession>A0A1H0QRW4</accession>